<dbReference type="PROSITE" id="PS51273">
    <property type="entry name" value="GATASE_TYPE_1"/>
    <property type="match status" value="1"/>
</dbReference>
<dbReference type="EC" id="6.3.5.3" evidence="3"/>
<name>A0A8J5XHI0_DIALT</name>
<dbReference type="Pfam" id="PF02769">
    <property type="entry name" value="AIRS_C"/>
    <property type="match status" value="2"/>
</dbReference>
<dbReference type="GO" id="GO:0005737">
    <property type="term" value="C:cytoplasm"/>
    <property type="evidence" value="ECO:0007669"/>
    <property type="project" value="TreeGrafter"/>
</dbReference>
<dbReference type="InterPro" id="IPR036921">
    <property type="entry name" value="PurM-like_N_sf"/>
</dbReference>
<dbReference type="GO" id="GO:0004642">
    <property type="term" value="F:phosphoribosylformylglycinamidine synthase activity"/>
    <property type="evidence" value="ECO:0007669"/>
    <property type="project" value="UniProtKB-EC"/>
</dbReference>
<dbReference type="SMART" id="SM01211">
    <property type="entry name" value="GATase_5"/>
    <property type="match status" value="1"/>
</dbReference>
<evidence type="ECO:0000256" key="9">
    <source>
        <dbReference type="ARBA" id="ARBA00022842"/>
    </source>
</evidence>
<dbReference type="InterPro" id="IPR040707">
    <property type="entry name" value="FGAR-AT_N"/>
</dbReference>
<dbReference type="CDD" id="cd01740">
    <property type="entry name" value="GATase1_FGAR_AT"/>
    <property type="match status" value="1"/>
</dbReference>
<keyword evidence="7" id="KW-0658">Purine biosynthesis</keyword>
<evidence type="ECO:0000313" key="19">
    <source>
        <dbReference type="Proteomes" id="UP000751190"/>
    </source>
</evidence>
<dbReference type="GO" id="GO:0005524">
    <property type="term" value="F:ATP binding"/>
    <property type="evidence" value="ECO:0007669"/>
    <property type="project" value="UniProtKB-KW"/>
</dbReference>
<evidence type="ECO:0000256" key="4">
    <source>
        <dbReference type="ARBA" id="ARBA00022598"/>
    </source>
</evidence>
<dbReference type="SUPFAM" id="SSF55326">
    <property type="entry name" value="PurM N-terminal domain-like"/>
    <property type="match status" value="2"/>
</dbReference>
<dbReference type="SUPFAM" id="SSF109736">
    <property type="entry name" value="FGAM synthase PurL, linker domain"/>
    <property type="match status" value="1"/>
</dbReference>
<dbReference type="Pfam" id="PF18072">
    <property type="entry name" value="FGAR-AT_linker"/>
    <property type="match status" value="1"/>
</dbReference>
<feature type="domain" description="Phosphoribosylformylglycinamidine synthase linker" evidence="15">
    <location>
        <begin position="193"/>
        <end position="242"/>
    </location>
</feature>
<feature type="domain" description="PurM-like C-terminal" evidence="14">
    <location>
        <begin position="457"/>
        <end position="612"/>
    </location>
</feature>
<dbReference type="Gene3D" id="3.90.650.10">
    <property type="entry name" value="PurM-like C-terminal domain"/>
    <property type="match status" value="2"/>
</dbReference>
<dbReference type="InterPro" id="IPR041609">
    <property type="entry name" value="PurL_linker"/>
</dbReference>
<feature type="region of interest" description="Disordered" evidence="13">
    <location>
        <begin position="1024"/>
        <end position="1046"/>
    </location>
</feature>
<evidence type="ECO:0000313" key="18">
    <source>
        <dbReference type="EMBL" id="KAG8461087.1"/>
    </source>
</evidence>
<dbReference type="SUPFAM" id="SSF52317">
    <property type="entry name" value="Class I glutamine amidotransferase-like"/>
    <property type="match status" value="1"/>
</dbReference>
<evidence type="ECO:0000256" key="7">
    <source>
        <dbReference type="ARBA" id="ARBA00022755"/>
    </source>
</evidence>
<evidence type="ECO:0000259" key="14">
    <source>
        <dbReference type="Pfam" id="PF02769"/>
    </source>
</evidence>
<dbReference type="InterPro" id="IPR036604">
    <property type="entry name" value="PurS-like_sf"/>
</dbReference>
<keyword evidence="10" id="KW-0315">Glutamine amidotransferase</keyword>
<dbReference type="FunFam" id="1.10.8.750:FF:000001">
    <property type="entry name" value="Putative phosphoribosylformylglycinamidine synthase"/>
    <property type="match status" value="1"/>
</dbReference>
<accession>A0A8J5XHI0</accession>
<feature type="compositionally biased region" description="Low complexity" evidence="13">
    <location>
        <begin position="1033"/>
        <end position="1046"/>
    </location>
</feature>
<dbReference type="Pfam" id="PF13507">
    <property type="entry name" value="GATase_5"/>
    <property type="match status" value="1"/>
</dbReference>
<dbReference type="SUPFAM" id="SSF56042">
    <property type="entry name" value="PurM C-terminal domain-like"/>
    <property type="match status" value="2"/>
</dbReference>
<dbReference type="InterPro" id="IPR010073">
    <property type="entry name" value="PurL_large"/>
</dbReference>
<evidence type="ECO:0000259" key="16">
    <source>
        <dbReference type="Pfam" id="PF18076"/>
    </source>
</evidence>
<evidence type="ECO:0000259" key="17">
    <source>
        <dbReference type="Pfam" id="PF22689"/>
    </source>
</evidence>
<reference evidence="18" key="1">
    <citation type="submission" date="2021-05" db="EMBL/GenBank/DDBJ databases">
        <title>The genome of the haptophyte Pavlova lutheri (Diacronema luteri, Pavlovales) - a model for lipid biosynthesis in eukaryotic algae.</title>
        <authorList>
            <person name="Hulatt C.J."/>
            <person name="Posewitz M.C."/>
        </authorList>
    </citation>
    <scope>NUCLEOTIDE SEQUENCE</scope>
    <source>
        <strain evidence="18">NIVA-4/92</strain>
    </source>
</reference>
<dbReference type="FunFam" id="3.90.650.10:FF:000024">
    <property type="entry name" value="Phosphoribosylformylglycinamidine synthase"/>
    <property type="match status" value="1"/>
</dbReference>
<evidence type="ECO:0000256" key="13">
    <source>
        <dbReference type="SAM" id="MobiDB-lite"/>
    </source>
</evidence>
<dbReference type="Pfam" id="PF22689">
    <property type="entry name" value="FGAR-AT_PurM_N-like"/>
    <property type="match status" value="1"/>
</dbReference>
<evidence type="ECO:0000256" key="8">
    <source>
        <dbReference type="ARBA" id="ARBA00022840"/>
    </source>
</evidence>
<evidence type="ECO:0000256" key="1">
    <source>
        <dbReference type="ARBA" id="ARBA00004920"/>
    </source>
</evidence>
<organism evidence="18 19">
    <name type="scientific">Diacronema lutheri</name>
    <name type="common">Unicellular marine alga</name>
    <name type="synonym">Monochrysis lutheri</name>
    <dbReference type="NCBI Taxonomy" id="2081491"/>
    <lineage>
        <taxon>Eukaryota</taxon>
        <taxon>Haptista</taxon>
        <taxon>Haptophyta</taxon>
        <taxon>Pavlovophyceae</taxon>
        <taxon>Pavlovales</taxon>
        <taxon>Pavlovaceae</taxon>
        <taxon>Diacronema</taxon>
    </lineage>
</organism>
<dbReference type="Gene3D" id="1.10.8.750">
    <property type="entry name" value="Phosphoribosylformylglycinamidine synthase, linker domain"/>
    <property type="match status" value="1"/>
</dbReference>
<keyword evidence="6" id="KW-0547">Nucleotide-binding</keyword>
<dbReference type="GO" id="GO:0046872">
    <property type="term" value="F:metal ion binding"/>
    <property type="evidence" value="ECO:0007669"/>
    <property type="project" value="UniProtKB-KW"/>
</dbReference>
<evidence type="ECO:0000256" key="12">
    <source>
        <dbReference type="ARBA" id="ARBA00032632"/>
    </source>
</evidence>
<dbReference type="UniPathway" id="UPA00074">
    <property type="reaction ID" value="UER00128"/>
</dbReference>
<dbReference type="InterPro" id="IPR029062">
    <property type="entry name" value="Class_I_gatase-like"/>
</dbReference>
<dbReference type="HAMAP" id="MF_00419">
    <property type="entry name" value="PurL_1"/>
    <property type="match status" value="1"/>
</dbReference>
<dbReference type="InterPro" id="IPR055181">
    <property type="entry name" value="FGAR-AT_PurM_N-like"/>
</dbReference>
<keyword evidence="8" id="KW-0067">ATP-binding</keyword>
<dbReference type="GO" id="GO:0006189">
    <property type="term" value="P:'de novo' IMP biosynthetic process"/>
    <property type="evidence" value="ECO:0007669"/>
    <property type="project" value="UniProtKB-UniPathway"/>
</dbReference>
<dbReference type="FunFam" id="3.30.1330.10:FF:000007">
    <property type="entry name" value="Phosphoribosylformylglycinamidine synthase, putative"/>
    <property type="match status" value="1"/>
</dbReference>
<protein>
    <recommendedName>
        <fullName evidence="3">phosphoribosylformylglycinamidine synthase</fullName>
        <ecNumber evidence="3">6.3.5.3</ecNumber>
    </recommendedName>
    <alternativeName>
        <fullName evidence="12">Formylglycinamide ribonucleotide amidotransferase</fullName>
    </alternativeName>
    <alternativeName>
        <fullName evidence="11">Formylglycinamide ribotide amidotransferase</fullName>
    </alternativeName>
</protein>
<dbReference type="Gene3D" id="3.30.1330.10">
    <property type="entry name" value="PurM-like, N-terminal domain"/>
    <property type="match status" value="2"/>
</dbReference>
<evidence type="ECO:0000259" key="15">
    <source>
        <dbReference type="Pfam" id="PF18072"/>
    </source>
</evidence>
<dbReference type="OMA" id="LSANWMW"/>
<comment type="similarity">
    <text evidence="2">In the N-terminal section; belongs to the FGAMS family.</text>
</comment>
<dbReference type="Proteomes" id="UP000751190">
    <property type="component" value="Unassembled WGS sequence"/>
</dbReference>
<feature type="domain" description="PurM-like C-terminal" evidence="14">
    <location>
        <begin position="841"/>
        <end position="979"/>
    </location>
</feature>
<dbReference type="CDD" id="cd02203">
    <property type="entry name" value="PurL_repeat1"/>
    <property type="match status" value="1"/>
</dbReference>
<dbReference type="InterPro" id="IPR010918">
    <property type="entry name" value="PurM-like_C_dom"/>
</dbReference>
<feature type="domain" description="Phosphoribosylformylglycinamidine synthase N-terminal" evidence="16">
    <location>
        <begin position="54"/>
        <end position="165"/>
    </location>
</feature>
<evidence type="ECO:0000256" key="11">
    <source>
        <dbReference type="ARBA" id="ARBA00029823"/>
    </source>
</evidence>
<dbReference type="PANTHER" id="PTHR10099:SF1">
    <property type="entry name" value="PHOSPHORIBOSYLFORMYLGLYCINAMIDINE SYNTHASE"/>
    <property type="match status" value="1"/>
</dbReference>
<comment type="caution">
    <text evidence="18">The sequence shown here is derived from an EMBL/GenBank/DDBJ whole genome shotgun (WGS) entry which is preliminary data.</text>
</comment>
<dbReference type="PANTHER" id="PTHR10099">
    <property type="entry name" value="PHOSPHORIBOSYLFORMYLGLYCINAMIDINE SYNTHASE"/>
    <property type="match status" value="1"/>
</dbReference>
<dbReference type="InterPro" id="IPR036676">
    <property type="entry name" value="PurM-like_C_sf"/>
</dbReference>
<evidence type="ECO:0000256" key="2">
    <source>
        <dbReference type="ARBA" id="ARBA00008608"/>
    </source>
</evidence>
<dbReference type="SUPFAM" id="SSF82697">
    <property type="entry name" value="PurS-like"/>
    <property type="match status" value="1"/>
</dbReference>
<keyword evidence="19" id="KW-1185">Reference proteome</keyword>
<comment type="pathway">
    <text evidence="1">Purine metabolism; IMP biosynthesis via de novo pathway; 5-amino-1-(5-phospho-D-ribosyl)imidazole from N(2)-formyl-N(1)-(5-phospho-D-ribosyl)glycinamide: step 1/2.</text>
</comment>
<keyword evidence="5" id="KW-0479">Metal-binding</keyword>
<gene>
    <name evidence="18" type="ORF">KFE25_003656</name>
</gene>
<evidence type="ECO:0000256" key="3">
    <source>
        <dbReference type="ARBA" id="ARBA00012747"/>
    </source>
</evidence>
<feature type="domain" description="FGAR-AT PurM N-terminal-like" evidence="17">
    <location>
        <begin position="671"/>
        <end position="824"/>
    </location>
</feature>
<dbReference type="NCBIfam" id="NF003672">
    <property type="entry name" value="PRK05297.1"/>
    <property type="match status" value="1"/>
</dbReference>
<sequence>MPANKKSKAEHPSSAPSLLHYYRKPALSHAATASLLRKAKAIRGLGSIKSIETEFCFNVELKKPLTAEERTTLVWLLAETFEPEFTAETSFLAASTGSTVEIGPRLSYDSPWSTNAVSVCKGCGLDSVVRIERSRRYLVSPALSDTARHHFVELVHDRMTEMEYKEPLVTFGAPVAPVPTKTVPVMAEGKKALEKVNEELGLGFDDWDLDYYTNLFAERMGRDPTDCEVFDMAQSNSEHSRHWFFSGRQVIDGKEMPESLFKLVKETVHGPKANDNSIIAFHDNSSVIRGFPTRALVPSLPGVPCPHTVKSVTYHPLLTAETHNFPSGIAPFPGAETGTGGRIRDVQATGRGAHVIAGISAYCVGSLHIPGYDVPWEDKTLTYPSNMATPLQIEIEASNGASDYGNKFGEPVVCGFTRSFGMTLPSGERREWIKPIMFTAGIGQLDDEHKVKGMPEKGMAIVKVGGPAYRIGLGGGAASSRLSDAAQAHLDFDAVQRGDAEMENKMNRIIRACINLGPDNPIHAIHDQGAGGNGNVLKEICEPIGGRMDVRKILCGDKSMSVREIWGAEYQENNALLTTMDKLPLLEQIAERENAPMAHLGEVTGDGRVVLFDSVDGSTPVDLELALVLGEMPKKVFTDEHDEMATKPLDLGRAGVKDALERVLTLLSVGSKRFLVNKVDRSVSGLIARQQCVGPLHTPLADCAVVAQGFETLTGVATSVGEQPIIGLLSAAAMARMTVAEALTNMCSTRVTSLRDIKASGNWMWAAKMKGEGARMYDACVALRDLLCELGVAVDGGKDSLSMAASVDGAKVKCPGALVFTAYCGVPDVTKVATPDLKKAGSSLLLLHLGDGKHRLGGSSLAHVYSQLGEETPDVGSGAKLGALFEAMQELVGDGLVLAAHDRSDGGLIVAALEMAFAGNVGIELELAAPKGVDAISLLFAEEVGVIVEVAAAQLAKVNAVLAKAGVAHDVLGTVGAVGARARVTVDGKVVVDRPMVELRDVWERTSDELELLQCNPACARAEAKGRRTRQNPTWPLTFTPTPTPAPRFALTSGKPRVAVLREEGSNGDRDMAGALYAAGIETWDVTVSDLLAGRVTLDTFRGVAFVGGFSYADVLDSAKGWAGKIKFNLTDQFEHFRTRPDTFSLGVCNGCQLMALLGWVPGGDDDALLPQAKQPRFVHNESGRFESRYSALTVLKSNAVLLKGMEGSTLGVWVAHGEGKVHFPDKQVEKDVLAHDQAPLRYADDTNMPTETYPFNPNGSPHGIAALCSKDGRHLALMPHPERCFVKWQLPWMPEHQAEHDAAPWLQLFQNAFDFASK</sequence>
<dbReference type="Gene3D" id="3.40.50.880">
    <property type="match status" value="1"/>
</dbReference>
<keyword evidence="9" id="KW-0460">Magnesium</keyword>
<dbReference type="NCBIfam" id="TIGR01735">
    <property type="entry name" value="FGAM_synt"/>
    <property type="match status" value="1"/>
</dbReference>
<dbReference type="CDD" id="cd02204">
    <property type="entry name" value="PurL_repeat2"/>
    <property type="match status" value="1"/>
</dbReference>
<keyword evidence="4" id="KW-0436">Ligase</keyword>
<evidence type="ECO:0000256" key="5">
    <source>
        <dbReference type="ARBA" id="ARBA00022723"/>
    </source>
</evidence>
<dbReference type="EMBL" id="JAGTXO010000028">
    <property type="protein sequence ID" value="KAG8461087.1"/>
    <property type="molecule type" value="Genomic_DNA"/>
</dbReference>
<dbReference type="OrthoDB" id="6666987at2759"/>
<evidence type="ECO:0000256" key="6">
    <source>
        <dbReference type="ARBA" id="ARBA00022741"/>
    </source>
</evidence>
<proteinExistence type="inferred from homology"/>
<dbReference type="Pfam" id="PF18076">
    <property type="entry name" value="FGAR-AT_N"/>
    <property type="match status" value="1"/>
</dbReference>
<evidence type="ECO:0000256" key="10">
    <source>
        <dbReference type="ARBA" id="ARBA00022962"/>
    </source>
</evidence>